<gene>
    <name evidence="1" type="ORF">GCM10007216_07900</name>
</gene>
<organism evidence="1 2">
    <name type="scientific">Thalassobacillus devorans</name>
    <dbReference type="NCBI Taxonomy" id="279813"/>
    <lineage>
        <taxon>Bacteria</taxon>
        <taxon>Bacillati</taxon>
        <taxon>Bacillota</taxon>
        <taxon>Bacilli</taxon>
        <taxon>Bacillales</taxon>
        <taxon>Bacillaceae</taxon>
        <taxon>Thalassobacillus</taxon>
    </lineage>
</organism>
<protein>
    <submittedName>
        <fullName evidence="1">Uncharacterized protein</fullName>
    </submittedName>
</protein>
<reference evidence="2" key="1">
    <citation type="journal article" date="2019" name="Int. J. Syst. Evol. Microbiol.">
        <title>The Global Catalogue of Microorganisms (GCM) 10K type strain sequencing project: providing services to taxonomists for standard genome sequencing and annotation.</title>
        <authorList>
            <consortium name="The Broad Institute Genomics Platform"/>
            <consortium name="The Broad Institute Genome Sequencing Center for Infectious Disease"/>
            <person name="Wu L."/>
            <person name="Ma J."/>
        </authorList>
    </citation>
    <scope>NUCLEOTIDE SEQUENCE [LARGE SCALE GENOMIC DNA]</scope>
    <source>
        <strain evidence="2">CCM 7282</strain>
    </source>
</reference>
<keyword evidence="2" id="KW-1185">Reference proteome</keyword>
<dbReference type="Proteomes" id="UP000619534">
    <property type="component" value="Unassembled WGS sequence"/>
</dbReference>
<evidence type="ECO:0000313" key="1">
    <source>
        <dbReference type="EMBL" id="GGC79821.1"/>
    </source>
</evidence>
<accession>A0ABQ1NL29</accession>
<dbReference type="EMBL" id="BMCJ01000001">
    <property type="protein sequence ID" value="GGC79821.1"/>
    <property type="molecule type" value="Genomic_DNA"/>
</dbReference>
<dbReference type="RefSeq" id="WP_062445552.1">
    <property type="nucleotide sequence ID" value="NZ_BMCJ01000001.1"/>
</dbReference>
<proteinExistence type="predicted"/>
<name>A0ABQ1NL29_9BACI</name>
<comment type="caution">
    <text evidence="1">The sequence shown here is derived from an EMBL/GenBank/DDBJ whole genome shotgun (WGS) entry which is preliminary data.</text>
</comment>
<sequence length="106" mass="12683">MNYVEYYTRKAISIGERDLKVLRSLANSNDRETEYWLIVLRGADAEDVKVKWKVALMTARRDRNYDCHARPVSEKDCTSFQAGLDLIKEWEYRLWEDRWFEEGQAT</sequence>
<evidence type="ECO:0000313" key="2">
    <source>
        <dbReference type="Proteomes" id="UP000619534"/>
    </source>
</evidence>